<dbReference type="PANTHER" id="PTHR43428">
    <property type="entry name" value="ARSENATE REDUCTASE"/>
    <property type="match status" value="1"/>
</dbReference>
<dbReference type="eggNOG" id="COG0640">
    <property type="taxonomic scope" value="Bacteria"/>
</dbReference>
<dbReference type="PROSITE" id="PS50987">
    <property type="entry name" value="HTH_ARSR_2"/>
    <property type="match status" value="1"/>
</dbReference>
<dbReference type="Pfam" id="PF01451">
    <property type="entry name" value="LMWPc"/>
    <property type="match status" value="1"/>
</dbReference>
<keyword evidence="4" id="KW-1185">Reference proteome</keyword>
<organism evidence="3 4">
    <name type="scientific">Bifidobacterium cuniculi</name>
    <dbReference type="NCBI Taxonomy" id="1688"/>
    <lineage>
        <taxon>Bacteria</taxon>
        <taxon>Bacillati</taxon>
        <taxon>Actinomycetota</taxon>
        <taxon>Actinomycetes</taxon>
        <taxon>Bifidobacteriales</taxon>
        <taxon>Bifidobacteriaceae</taxon>
        <taxon>Bifidobacterium</taxon>
    </lineage>
</organism>
<dbReference type="Gene3D" id="3.40.50.2300">
    <property type="match status" value="1"/>
</dbReference>
<evidence type="ECO:0000259" key="2">
    <source>
        <dbReference type="PROSITE" id="PS50987"/>
    </source>
</evidence>
<dbReference type="InterPro" id="IPR023485">
    <property type="entry name" value="Ptyr_pPase"/>
</dbReference>
<dbReference type="SUPFAM" id="SSF52788">
    <property type="entry name" value="Phosphotyrosine protein phosphatases I"/>
    <property type="match status" value="1"/>
</dbReference>
<dbReference type="OrthoDB" id="9799372at2"/>
<sequence>MSPENKNRKMDDWIVARASQYKALGDSTRLRLVLMVRDAAPSPVCTCDLPEIFGMGQSTLSHHLGKLVDAGILDREQRGRWAYFTLDEQFDASMLGHSGFIHPADASRGDCCSSRKDADGTVTVLFACRRNSGRSQIAAAIAQSMAPSGMRVLSAGSEPAHEVDPLVVQALGEIGLKPLSSPSKLDPTVVKNADWVVTMGCGESCPYFPGTHREDWAVPDPHTRDIDEVRDIVARMQGKVADLMARIEKNQENREGQNGQEE</sequence>
<name>A0A087B4K9_9BIFI</name>
<evidence type="ECO:0000256" key="1">
    <source>
        <dbReference type="ARBA" id="ARBA00022849"/>
    </source>
</evidence>
<dbReference type="AlphaFoldDB" id="A0A087B4K9"/>
<keyword evidence="1" id="KW-0059">Arsenical resistance</keyword>
<dbReference type="NCBIfam" id="NF033788">
    <property type="entry name" value="HTH_metalloreg"/>
    <property type="match status" value="1"/>
</dbReference>
<dbReference type="SMART" id="SM00418">
    <property type="entry name" value="HTH_ARSR"/>
    <property type="match status" value="1"/>
</dbReference>
<dbReference type="Gene3D" id="1.10.10.10">
    <property type="entry name" value="Winged helix-like DNA-binding domain superfamily/Winged helix DNA-binding domain"/>
    <property type="match status" value="1"/>
</dbReference>
<feature type="domain" description="HTH arsR-type" evidence="2">
    <location>
        <begin position="9"/>
        <end position="107"/>
    </location>
</feature>
<dbReference type="EMBL" id="JGYV01000001">
    <property type="protein sequence ID" value="KFI65959.1"/>
    <property type="molecule type" value="Genomic_DNA"/>
</dbReference>
<dbReference type="eggNOG" id="COG0394">
    <property type="taxonomic scope" value="Bacteria"/>
</dbReference>
<dbReference type="InterPro" id="IPR036196">
    <property type="entry name" value="Ptyr_pPase_sf"/>
</dbReference>
<gene>
    <name evidence="3" type="ORF">BCUN_0458</name>
</gene>
<evidence type="ECO:0000313" key="3">
    <source>
        <dbReference type="EMBL" id="KFI65959.1"/>
    </source>
</evidence>
<reference evidence="3 4" key="1">
    <citation type="submission" date="2014-03" db="EMBL/GenBank/DDBJ databases">
        <title>Genomics of Bifidobacteria.</title>
        <authorList>
            <person name="Ventura M."/>
            <person name="Milani C."/>
            <person name="Lugli G.A."/>
        </authorList>
    </citation>
    <scope>NUCLEOTIDE SEQUENCE [LARGE SCALE GENOMIC DNA]</scope>
    <source>
        <strain evidence="3 4">LMG 10738</strain>
    </source>
</reference>
<dbReference type="PANTHER" id="PTHR43428:SF1">
    <property type="entry name" value="ARSENATE REDUCTASE"/>
    <property type="match status" value="1"/>
</dbReference>
<dbReference type="InterPro" id="IPR036390">
    <property type="entry name" value="WH_DNA-bd_sf"/>
</dbReference>
<dbReference type="STRING" id="1688.BCUN_0458"/>
<dbReference type="SUPFAM" id="SSF46785">
    <property type="entry name" value="Winged helix' DNA-binding domain"/>
    <property type="match status" value="1"/>
</dbReference>
<dbReference type="GO" id="GO:0003700">
    <property type="term" value="F:DNA-binding transcription factor activity"/>
    <property type="evidence" value="ECO:0007669"/>
    <property type="project" value="InterPro"/>
</dbReference>
<dbReference type="GO" id="GO:0046685">
    <property type="term" value="P:response to arsenic-containing substance"/>
    <property type="evidence" value="ECO:0007669"/>
    <property type="project" value="UniProtKB-KW"/>
</dbReference>
<dbReference type="RefSeq" id="WP_081895468.1">
    <property type="nucleotide sequence ID" value="NZ_JGYV01000001.1"/>
</dbReference>
<protein>
    <submittedName>
        <fullName evidence="3">Arsenate reductase</fullName>
    </submittedName>
</protein>
<dbReference type="SMART" id="SM00226">
    <property type="entry name" value="LMWPc"/>
    <property type="match status" value="1"/>
</dbReference>
<accession>A0A087B4K9</accession>
<dbReference type="InterPro" id="IPR011991">
    <property type="entry name" value="ArsR-like_HTH"/>
</dbReference>
<proteinExistence type="predicted"/>
<dbReference type="PRINTS" id="PR00778">
    <property type="entry name" value="HTHARSR"/>
</dbReference>
<dbReference type="CDD" id="cd00090">
    <property type="entry name" value="HTH_ARSR"/>
    <property type="match status" value="1"/>
</dbReference>
<dbReference type="Pfam" id="PF01022">
    <property type="entry name" value="HTH_5"/>
    <property type="match status" value="1"/>
</dbReference>
<dbReference type="InterPro" id="IPR001845">
    <property type="entry name" value="HTH_ArsR_DNA-bd_dom"/>
</dbReference>
<dbReference type="Proteomes" id="UP000029067">
    <property type="component" value="Unassembled WGS sequence"/>
</dbReference>
<comment type="caution">
    <text evidence="3">The sequence shown here is derived from an EMBL/GenBank/DDBJ whole genome shotgun (WGS) entry which is preliminary data.</text>
</comment>
<dbReference type="InterPro" id="IPR036388">
    <property type="entry name" value="WH-like_DNA-bd_sf"/>
</dbReference>
<evidence type="ECO:0000313" key="4">
    <source>
        <dbReference type="Proteomes" id="UP000029067"/>
    </source>
</evidence>